<dbReference type="InterPro" id="IPR010982">
    <property type="entry name" value="Lambda_DNA-bd_dom_sf"/>
</dbReference>
<dbReference type="Gene3D" id="1.10.260.40">
    <property type="entry name" value="lambda repressor-like DNA-binding domains"/>
    <property type="match status" value="1"/>
</dbReference>
<proteinExistence type="predicted"/>
<dbReference type="SUPFAM" id="SSF47413">
    <property type="entry name" value="lambda repressor-like DNA-binding domains"/>
    <property type="match status" value="1"/>
</dbReference>
<sequence length="110" mass="12748">MQNQHEILGEIIKNARAKADMTVETLANKVGVTERFIYRIENEGKKPSYEILYKLIRELAIVPDQIFFPEKQVQESEMESLVRMLYSCDERSIQIIKATIKAALESQSKE</sequence>
<dbReference type="SMART" id="SM00530">
    <property type="entry name" value="HTH_XRE"/>
    <property type="match status" value="1"/>
</dbReference>
<protein>
    <recommendedName>
        <fullName evidence="2">HTH cro/C1-type domain-containing protein</fullName>
    </recommendedName>
</protein>
<dbReference type="RefSeq" id="WP_009258120.1">
    <property type="nucleotide sequence ID" value="NZ_KN174163.1"/>
</dbReference>
<dbReference type="PANTHER" id="PTHR46558:SF4">
    <property type="entry name" value="DNA-BIDING PHAGE PROTEIN"/>
    <property type="match status" value="1"/>
</dbReference>
<evidence type="ECO:0000313" key="3">
    <source>
        <dbReference type="EMBL" id="KGF55297.1"/>
    </source>
</evidence>
<dbReference type="CDD" id="cd00093">
    <property type="entry name" value="HTH_XRE"/>
    <property type="match status" value="1"/>
</dbReference>
<feature type="domain" description="HTH cro/C1-type" evidence="2">
    <location>
        <begin position="12"/>
        <end position="66"/>
    </location>
</feature>
<dbReference type="GO" id="GO:0003677">
    <property type="term" value="F:DNA binding"/>
    <property type="evidence" value="ECO:0007669"/>
    <property type="project" value="UniProtKB-KW"/>
</dbReference>
<evidence type="ECO:0000259" key="2">
    <source>
        <dbReference type="PROSITE" id="PS50943"/>
    </source>
</evidence>
<dbReference type="Proteomes" id="UP000029585">
    <property type="component" value="Unassembled WGS sequence"/>
</dbReference>
<dbReference type="AlphaFoldDB" id="A0A096CKI6"/>
<keyword evidence="1" id="KW-0238">DNA-binding</keyword>
<keyword evidence="4" id="KW-1185">Reference proteome</keyword>
<gene>
    <name evidence="3" type="ORF">HMPREF9460_02032</name>
</gene>
<dbReference type="PANTHER" id="PTHR46558">
    <property type="entry name" value="TRACRIPTIONAL REGULATORY PROTEIN-RELATED-RELATED"/>
    <property type="match status" value="1"/>
</dbReference>
<dbReference type="Pfam" id="PF01381">
    <property type="entry name" value="HTH_3"/>
    <property type="match status" value="1"/>
</dbReference>
<comment type="caution">
    <text evidence="3">The sequence shown here is derived from an EMBL/GenBank/DDBJ whole genome shotgun (WGS) entry which is preliminary data.</text>
</comment>
<organism evidence="3 4">
    <name type="scientific">Flavonifractor plautii 1_3_50AFAA</name>
    <dbReference type="NCBI Taxonomy" id="742738"/>
    <lineage>
        <taxon>Bacteria</taxon>
        <taxon>Bacillati</taxon>
        <taxon>Bacillota</taxon>
        <taxon>Clostridia</taxon>
        <taxon>Eubacteriales</taxon>
        <taxon>Oscillospiraceae</taxon>
        <taxon>Flavonifractor</taxon>
    </lineage>
</organism>
<dbReference type="eggNOG" id="COG1476">
    <property type="taxonomic scope" value="Bacteria"/>
</dbReference>
<accession>A0A096CKI6</accession>
<name>A0A096CKI6_FLAPL</name>
<dbReference type="HOGENOM" id="CLU_066192_17_4_9"/>
<dbReference type="EMBL" id="ADLO01000059">
    <property type="protein sequence ID" value="KGF55297.1"/>
    <property type="molecule type" value="Genomic_DNA"/>
</dbReference>
<dbReference type="PROSITE" id="PS50943">
    <property type="entry name" value="HTH_CROC1"/>
    <property type="match status" value="1"/>
</dbReference>
<evidence type="ECO:0000256" key="1">
    <source>
        <dbReference type="ARBA" id="ARBA00023125"/>
    </source>
</evidence>
<dbReference type="InterPro" id="IPR001387">
    <property type="entry name" value="Cro/C1-type_HTH"/>
</dbReference>
<reference evidence="3 4" key="1">
    <citation type="submission" date="2011-08" db="EMBL/GenBank/DDBJ databases">
        <title>The Genome Sequence of Clostridium orbiscindens 1_3_50AFAA.</title>
        <authorList>
            <consortium name="The Broad Institute Genome Sequencing Platform"/>
            <person name="Earl A."/>
            <person name="Ward D."/>
            <person name="Feldgarden M."/>
            <person name="Gevers D."/>
            <person name="Daigneault M."/>
            <person name="Strauss J."/>
            <person name="Allen-Vercoe E."/>
            <person name="Young S.K."/>
            <person name="Zeng Q."/>
            <person name="Gargeya S."/>
            <person name="Fitzgerald M."/>
            <person name="Haas B."/>
            <person name="Abouelleil A."/>
            <person name="Alvarado L."/>
            <person name="Arachchi H.M."/>
            <person name="Berlin A."/>
            <person name="Brown A."/>
            <person name="Chapman S.B."/>
            <person name="Chen Z."/>
            <person name="Dunbar C."/>
            <person name="Freedman E."/>
            <person name="Gearin G."/>
            <person name="Gellesch M."/>
            <person name="Goldberg J."/>
            <person name="Griggs A."/>
            <person name="Gujja S."/>
            <person name="Heiman D."/>
            <person name="Howarth C."/>
            <person name="Larson L."/>
            <person name="Lui A."/>
            <person name="MacDonald P.J.P."/>
            <person name="Montmayeur A."/>
            <person name="Murphy C."/>
            <person name="Neiman D."/>
            <person name="Pearson M."/>
            <person name="Priest M."/>
            <person name="Roberts A."/>
            <person name="Saif S."/>
            <person name="Shea T."/>
            <person name="Shenoy N."/>
            <person name="Sisk P."/>
            <person name="Stolte C."/>
            <person name="Sykes S."/>
            <person name="Wortman J."/>
            <person name="Nusbaum C."/>
            <person name="Birren B."/>
        </authorList>
    </citation>
    <scope>NUCLEOTIDE SEQUENCE [LARGE SCALE GENOMIC DNA]</scope>
    <source>
        <strain evidence="3 4">1_3_50AFAA</strain>
    </source>
</reference>
<dbReference type="PATRIC" id="fig|742738.3.peg.2085"/>
<evidence type="ECO:0000313" key="4">
    <source>
        <dbReference type="Proteomes" id="UP000029585"/>
    </source>
</evidence>